<dbReference type="Gene3D" id="3.30.1490.20">
    <property type="entry name" value="ATP-grasp fold, A domain"/>
    <property type="match status" value="1"/>
</dbReference>
<dbReference type="GO" id="GO:0005524">
    <property type="term" value="F:ATP binding"/>
    <property type="evidence" value="ECO:0007669"/>
    <property type="project" value="InterPro"/>
</dbReference>
<dbReference type="EMBL" id="SIJB01000012">
    <property type="protein sequence ID" value="NBI28267.1"/>
    <property type="molecule type" value="Genomic_DNA"/>
</dbReference>
<dbReference type="OrthoDB" id="7869153at2"/>
<dbReference type="Proteomes" id="UP000448943">
    <property type="component" value="Unassembled WGS sequence"/>
</dbReference>
<comment type="caution">
    <text evidence="1">The sequence shown here is derived from an EMBL/GenBank/DDBJ whole genome shotgun (WGS) entry which is preliminary data.</text>
</comment>
<organism evidence="1 2">
    <name type="scientific">Chengkuizengella marina</name>
    <dbReference type="NCBI Taxonomy" id="2507566"/>
    <lineage>
        <taxon>Bacteria</taxon>
        <taxon>Bacillati</taxon>
        <taxon>Bacillota</taxon>
        <taxon>Bacilli</taxon>
        <taxon>Bacillales</taxon>
        <taxon>Paenibacillaceae</taxon>
        <taxon>Chengkuizengella</taxon>
    </lineage>
</organism>
<gene>
    <name evidence="1" type="ORF">ERL59_04770</name>
</gene>
<dbReference type="Gene3D" id="3.30.470.20">
    <property type="entry name" value="ATP-grasp fold, B domain"/>
    <property type="match status" value="1"/>
</dbReference>
<dbReference type="Pfam" id="PF14398">
    <property type="entry name" value="ATPgrasp_YheCD"/>
    <property type="match status" value="1"/>
</dbReference>
<reference evidence="1 2" key="1">
    <citation type="submission" date="2019-01" db="EMBL/GenBank/DDBJ databases">
        <title>Chengkuizengella sp. nov., isolated from deep-sea sediment of East Pacific Ocean.</title>
        <authorList>
            <person name="Yang J."/>
            <person name="Lai Q."/>
            <person name="Shao Z."/>
        </authorList>
    </citation>
    <scope>NUCLEOTIDE SEQUENCE [LARGE SCALE GENOMIC DNA]</scope>
    <source>
        <strain evidence="1 2">YPA3-1-1</strain>
    </source>
</reference>
<protein>
    <submittedName>
        <fullName evidence="1">YheC/YheD family protein</fullName>
    </submittedName>
</protein>
<evidence type="ECO:0000313" key="1">
    <source>
        <dbReference type="EMBL" id="NBI28267.1"/>
    </source>
</evidence>
<keyword evidence="2" id="KW-1185">Reference proteome</keyword>
<dbReference type="AlphaFoldDB" id="A0A6N9PZ59"/>
<dbReference type="InterPro" id="IPR026838">
    <property type="entry name" value="YheC/D"/>
</dbReference>
<evidence type="ECO:0000313" key="2">
    <source>
        <dbReference type="Proteomes" id="UP000448943"/>
    </source>
</evidence>
<proteinExistence type="predicted"/>
<dbReference type="InterPro" id="IPR013815">
    <property type="entry name" value="ATP_grasp_subdomain_1"/>
</dbReference>
<name>A0A6N9PZ59_9BACL</name>
<sequence>MNFNSLGIMVSDLNTALSDGSQNFYKRLCVFGLKLKITVLIFALHQIQWEKNQLTGVVYKNKKWITKTFPIPTLIYDRCFIDSQEQFLLYRKQLLMIKNNKKVQFLGNRLMDKWSVYDVLKSKPYIKNVLPKTELYKNTGTIKQWLDSQNEFILKPINGSHGKAILHIKKNNHNDYVIRGRDKNNVPLDVTYEKYTSLANSIQQFIQKRKYVIQQYLQLKTKSDTSFDIRALVQKNGSGHWQFTGMAVRCGQPGSLTSNLHGGGFVREVRPFLINEFGETKTVQIMNSIHKIVEQLPAVLETHFGRLSELGIDLGVDSLAKVWLLEANSKPGRSIFNHLKDKNLKNRSIQLPIYYANYLLYRQLGG</sequence>
<dbReference type="RefSeq" id="WP_160645048.1">
    <property type="nucleotide sequence ID" value="NZ_SIJB01000012.1"/>
</dbReference>
<accession>A0A6N9PZ59</accession>
<dbReference type="SUPFAM" id="SSF56059">
    <property type="entry name" value="Glutathione synthetase ATP-binding domain-like"/>
    <property type="match status" value="1"/>
</dbReference>